<gene>
    <name evidence="3" type="ORF">MAN_06007</name>
</gene>
<evidence type="ECO:0000259" key="2">
    <source>
        <dbReference type="SMART" id="SM00148"/>
    </source>
</evidence>
<dbReference type="InterPro" id="IPR051057">
    <property type="entry name" value="PI-PLC_domain"/>
</dbReference>
<dbReference type="OrthoDB" id="1046782at2759"/>
<feature type="signal peptide" evidence="1">
    <location>
        <begin position="1"/>
        <end position="18"/>
    </location>
</feature>
<dbReference type="HOGENOM" id="CLU_024117_0_0_1"/>
<dbReference type="PANTHER" id="PTHR13593:SF113">
    <property type="entry name" value="SI:DKEY-266F7.9"/>
    <property type="match status" value="1"/>
</dbReference>
<dbReference type="Proteomes" id="UP000031186">
    <property type="component" value="Unassembled WGS sequence"/>
</dbReference>
<evidence type="ECO:0000313" key="3">
    <source>
        <dbReference type="EMBL" id="KID64996.1"/>
    </source>
</evidence>
<feature type="chain" id="PRO_5002103971" evidence="1">
    <location>
        <begin position="19"/>
        <end position="330"/>
    </location>
</feature>
<comment type="caution">
    <text evidence="3">The sequence shown here is derived from an EMBL/GenBank/DDBJ whole genome shotgun (WGS) entry which is preliminary data.</text>
</comment>
<keyword evidence="1" id="KW-0732">Signal</keyword>
<dbReference type="InterPro" id="IPR017946">
    <property type="entry name" value="PLC-like_Pdiesterase_TIM-brl"/>
</dbReference>
<dbReference type="Gene3D" id="3.20.20.190">
    <property type="entry name" value="Phosphatidylinositol (PI) phosphodiesterase"/>
    <property type="match status" value="1"/>
</dbReference>
<sequence length="330" mass="37284">MLLFRLFLFLASACTARASTYHGYTNAYSFDANLSHQPDWMARVPDAANITSLSIPGTHDTMTYNLGSRVLQCQNWNLTVQMEAGLRYFDIRARVKENRLHIYHGKQNTGFTFKQVLLQMFEFLDKHPSEMIIMRLKKEGAPVGRDSYSFEAAFNYARLQDKDTKDGAKKHVALYTDSRKPIPTLGQLRSKIFILQDFKCAKEATYGLTWDGPQMVLEDNFAIQGERRLATKWAAVDMALNRANQGPLKNDRLYVTHNSAAIGVLPIQAAAGVLDKVQVGMNYRTGEWLDAHIDDKTSMRTGIVIFDFPGKKLIGSVLAWNKHVGAKLQL</sequence>
<name>A0A0B4FGP9_METAF</name>
<dbReference type="PANTHER" id="PTHR13593">
    <property type="match status" value="1"/>
</dbReference>
<proteinExistence type="predicted"/>
<dbReference type="PROSITE" id="PS50007">
    <property type="entry name" value="PIPLC_X_DOMAIN"/>
    <property type="match status" value="1"/>
</dbReference>
<feature type="domain" description="Phosphatidylinositol-specific phospholipase C X" evidence="2">
    <location>
        <begin position="50"/>
        <end position="197"/>
    </location>
</feature>
<reference evidence="3 4" key="1">
    <citation type="journal article" date="2014" name="Proc. Natl. Acad. Sci. U.S.A.">
        <title>Trajectory and genomic determinants of fungal-pathogen speciation and host adaptation.</title>
        <authorList>
            <person name="Hu X."/>
            <person name="Xiao G."/>
            <person name="Zheng P."/>
            <person name="Shang Y."/>
            <person name="Su Y."/>
            <person name="Zhang X."/>
            <person name="Liu X."/>
            <person name="Zhan S."/>
            <person name="St Leger R.J."/>
            <person name="Wang C."/>
        </authorList>
    </citation>
    <scope>NUCLEOTIDE SEQUENCE [LARGE SCALE GENOMIC DNA]</scope>
    <source>
        <strain evidence="3 4">ARSEF 549</strain>
    </source>
</reference>
<dbReference type="GO" id="GO:0006629">
    <property type="term" value="P:lipid metabolic process"/>
    <property type="evidence" value="ECO:0007669"/>
    <property type="project" value="InterPro"/>
</dbReference>
<dbReference type="VEuPathDB" id="FungiDB:MAN_06007"/>
<feature type="non-terminal residue" evidence="3">
    <location>
        <position position="1"/>
    </location>
</feature>
<evidence type="ECO:0000313" key="4">
    <source>
        <dbReference type="Proteomes" id="UP000031186"/>
    </source>
</evidence>
<organism evidence="3 4">
    <name type="scientific">Metarhizium anisopliae (strain ARSEF 549)</name>
    <dbReference type="NCBI Taxonomy" id="3151832"/>
    <lineage>
        <taxon>Eukaryota</taxon>
        <taxon>Fungi</taxon>
        <taxon>Dikarya</taxon>
        <taxon>Ascomycota</taxon>
        <taxon>Pezizomycotina</taxon>
        <taxon>Sordariomycetes</taxon>
        <taxon>Hypocreomycetidae</taxon>
        <taxon>Hypocreales</taxon>
        <taxon>Clavicipitaceae</taxon>
        <taxon>Metarhizium</taxon>
    </lineage>
</organism>
<dbReference type="SMART" id="SM00148">
    <property type="entry name" value="PLCXc"/>
    <property type="match status" value="1"/>
</dbReference>
<keyword evidence="4" id="KW-1185">Reference proteome</keyword>
<accession>A0A0B4FGP9</accession>
<dbReference type="EMBL" id="AZNF01000007">
    <property type="protein sequence ID" value="KID64996.1"/>
    <property type="molecule type" value="Genomic_DNA"/>
</dbReference>
<dbReference type="AlphaFoldDB" id="A0A0B4FGP9"/>
<dbReference type="GO" id="GO:0008081">
    <property type="term" value="F:phosphoric diester hydrolase activity"/>
    <property type="evidence" value="ECO:0007669"/>
    <property type="project" value="InterPro"/>
</dbReference>
<evidence type="ECO:0000256" key="1">
    <source>
        <dbReference type="SAM" id="SignalP"/>
    </source>
</evidence>
<dbReference type="InterPro" id="IPR000909">
    <property type="entry name" value="PLipase_C_PInositol-sp_X_dom"/>
</dbReference>
<dbReference type="CDD" id="cd08586">
    <property type="entry name" value="PI-PLCc_BcPLC_like"/>
    <property type="match status" value="1"/>
</dbReference>
<protein>
    <submittedName>
        <fullName evidence="3">Phosphatidylinositol-specific phospholipase</fullName>
    </submittedName>
</protein>
<dbReference type="SUPFAM" id="SSF51695">
    <property type="entry name" value="PLC-like phosphodiesterases"/>
    <property type="match status" value="1"/>
</dbReference>
<dbReference type="Pfam" id="PF00388">
    <property type="entry name" value="PI-PLC-X"/>
    <property type="match status" value="1"/>
</dbReference>